<keyword evidence="3" id="KW-0926">Vacuole</keyword>
<dbReference type="InterPro" id="IPR003593">
    <property type="entry name" value="AAA+_ATPase"/>
</dbReference>
<dbReference type="Proteomes" id="UP000193411">
    <property type="component" value="Unassembled WGS sequence"/>
</dbReference>
<feature type="transmembrane region" description="Helical" evidence="11">
    <location>
        <begin position="1223"/>
        <end position="1251"/>
    </location>
</feature>
<dbReference type="PROSITE" id="PS50893">
    <property type="entry name" value="ABC_TRANSPORTER_2"/>
    <property type="match status" value="2"/>
</dbReference>
<feature type="transmembrane region" description="Helical" evidence="11">
    <location>
        <begin position="401"/>
        <end position="420"/>
    </location>
</feature>
<evidence type="ECO:0000256" key="10">
    <source>
        <dbReference type="SAM" id="MobiDB-lite"/>
    </source>
</evidence>
<dbReference type="PANTHER" id="PTHR24223">
    <property type="entry name" value="ATP-BINDING CASSETTE SUB-FAMILY C"/>
    <property type="match status" value="1"/>
</dbReference>
<dbReference type="CDD" id="cd18603">
    <property type="entry name" value="ABC_6TM_MRP1_2_3_6_D2_like"/>
    <property type="match status" value="1"/>
</dbReference>
<dbReference type="InterPro" id="IPR011527">
    <property type="entry name" value="ABC1_TM_dom"/>
</dbReference>
<evidence type="ECO:0000313" key="15">
    <source>
        <dbReference type="Proteomes" id="UP000193411"/>
    </source>
</evidence>
<dbReference type="Gene3D" id="1.20.1560.10">
    <property type="entry name" value="ABC transporter type 1, transmembrane domain"/>
    <property type="match status" value="2"/>
</dbReference>
<feature type="transmembrane region" description="Helical" evidence="11">
    <location>
        <begin position="1142"/>
        <end position="1167"/>
    </location>
</feature>
<feature type="transmembrane region" description="Helical" evidence="11">
    <location>
        <begin position="220"/>
        <end position="240"/>
    </location>
</feature>
<evidence type="ECO:0000256" key="9">
    <source>
        <dbReference type="ARBA" id="ARBA00023136"/>
    </source>
</evidence>
<dbReference type="SUPFAM" id="SSF52540">
    <property type="entry name" value="P-loop containing nucleoside triphosphate hydrolases"/>
    <property type="match status" value="2"/>
</dbReference>
<feature type="transmembrane region" description="Helical" evidence="11">
    <location>
        <begin position="666"/>
        <end position="686"/>
    </location>
</feature>
<gene>
    <name evidence="14" type="ORF">BCR44DRAFT_1268204</name>
</gene>
<keyword evidence="7" id="KW-0067">ATP-binding</keyword>
<evidence type="ECO:0000256" key="11">
    <source>
        <dbReference type="SAM" id="Phobius"/>
    </source>
</evidence>
<accession>A0A1Y2HX23</accession>
<feature type="compositionally biased region" description="Low complexity" evidence="10">
    <location>
        <begin position="1007"/>
        <end position="1023"/>
    </location>
</feature>
<dbReference type="CDD" id="cd18595">
    <property type="entry name" value="ABC_6TM_MRP1_2_3_6_D1_like"/>
    <property type="match status" value="1"/>
</dbReference>
<evidence type="ECO:0000313" key="14">
    <source>
        <dbReference type="EMBL" id="ORZ39148.1"/>
    </source>
</evidence>
<evidence type="ECO:0000256" key="2">
    <source>
        <dbReference type="ARBA" id="ARBA00022448"/>
    </source>
</evidence>
<feature type="compositionally biased region" description="Basic and acidic residues" evidence="10">
    <location>
        <begin position="991"/>
        <end position="1000"/>
    </location>
</feature>
<feature type="transmembrane region" description="Helical" evidence="11">
    <location>
        <begin position="146"/>
        <end position="169"/>
    </location>
</feature>
<dbReference type="EMBL" id="MCFL01000006">
    <property type="protein sequence ID" value="ORZ39148.1"/>
    <property type="molecule type" value="Genomic_DNA"/>
</dbReference>
<keyword evidence="2" id="KW-0813">Transport</keyword>
<dbReference type="STRING" id="765915.A0A1Y2HX23"/>
<keyword evidence="8 11" id="KW-1133">Transmembrane helix</keyword>
<name>A0A1Y2HX23_9FUNG</name>
<dbReference type="Pfam" id="PF00005">
    <property type="entry name" value="ABC_tran"/>
    <property type="match status" value="2"/>
</dbReference>
<protein>
    <recommendedName>
        <fullName evidence="16">P-loop containing nucleoside triphosphate hydrolase protein</fullName>
    </recommendedName>
</protein>
<dbReference type="GO" id="GO:0000329">
    <property type="term" value="C:fungal-type vacuole membrane"/>
    <property type="evidence" value="ECO:0007669"/>
    <property type="project" value="UniProtKB-ARBA"/>
</dbReference>
<dbReference type="FunFam" id="1.20.1560.10:FF:000020">
    <property type="entry name" value="ABC metal ion transporter"/>
    <property type="match status" value="1"/>
</dbReference>
<dbReference type="InterPro" id="IPR050173">
    <property type="entry name" value="ABC_transporter_C-like"/>
</dbReference>
<feature type="transmembrane region" description="Helical" evidence="11">
    <location>
        <begin position="524"/>
        <end position="543"/>
    </location>
</feature>
<dbReference type="GO" id="GO:0016887">
    <property type="term" value="F:ATP hydrolysis activity"/>
    <property type="evidence" value="ECO:0007669"/>
    <property type="project" value="InterPro"/>
</dbReference>
<organism evidence="14 15">
    <name type="scientific">Catenaria anguillulae PL171</name>
    <dbReference type="NCBI Taxonomy" id="765915"/>
    <lineage>
        <taxon>Eukaryota</taxon>
        <taxon>Fungi</taxon>
        <taxon>Fungi incertae sedis</taxon>
        <taxon>Blastocladiomycota</taxon>
        <taxon>Blastocladiomycetes</taxon>
        <taxon>Blastocladiales</taxon>
        <taxon>Catenariaceae</taxon>
        <taxon>Catenaria</taxon>
    </lineage>
</organism>
<dbReference type="InterPro" id="IPR036640">
    <property type="entry name" value="ABC1_TM_sf"/>
</dbReference>
<feature type="domain" description="ABC transmembrane type-1" evidence="13">
    <location>
        <begin position="1106"/>
        <end position="1379"/>
    </location>
</feature>
<sequence length="1653" mass="181338">MDDPLHAQLFVLDPSNHLWALQHSKEADTLRSRHGNRTLPSPPPPPTQPAANISVPIGPPAFRRWCSLRGGLGPLNEPPALPSAPGNRTNAAGIIDPLNVTPCFQVAVVNNVPFLFLAIAATWRLLHLARRSRAARRQQQAQDPRLTAPLTSTSMTHLSSKLIAVTGLAVVEYLSHLIETTAPESSVDLTFAVFHTILLAVAFALTCLDHTRSRRSSDVLLITWFLYTLASALGIYTSLIHPVVDDGDESTVVVSTLALRIASASFSLLAFLLELAPKHYAPINPAAAVASSALAQASETTPLLSSTGNAYSTVPDAVDADLDTTWDSLEAPETTANIFSRLTFWWLTPLLWRARRSQLSAAMLWNVPATETTDVWYTKFKHIWQRETHNNNELTDTSSRLLMRVCILTFGPYFALGAVLKLAQDTLQFMQPQLLRRLINYQSQGEGVLIACGMLVAALTQSLLINQYFQLCMVVGQRIRAAMSAAIYHKALRLSLAARGSHSSGQLASYLTVDVQKLSDLCTYLHIMWSGPFQIALALYFLFQQLGPAVLAGLAVMLLMLPVNAAFAKRQQRVQKDQMRCRDQRLRLMDEFLSGIRVVKLYAWELYFLNRIDHCRQRELRNLKKNAYLSAASGFTWMCTPFMVALASFAVYTLIQGQVLTPENTFVSLALFNLLQFPIAMFPNVFSSCVEASVSLRRIHAYLTMPEVHPAYLRRSATAGQPARSTLSSVAIRIKGSFAWSKPHTSTTDQQHPSTATTAAAASTAATLKDLDLTFLSRELVAVVGKVGSGKSSLLSAILGEMEVVAPEQGRGEMPFAEVHGKVAYVADDAWILNATIRENILFGLPMDQAWYERVLAATALDVDLLTLPNGDNCLVGEQGVGLSGGQQKRLTLARAVYSRRDIILCDDPLSALDVHVAKHVFHHCFSKTGLLANKCRILVTHQVHLLKECDVIVNFKDGQVSEMGNYRKMVDNKGDVYQLLMTIGDTESADEGKQDEGGVHHKKAASSSSSSSSSSSPSTSPSMSRATLAAMIKSSSPTKAGKDVKHMSMIKNSTTASTCAVTSAGAATPPAAPIANQLIEAIATGSVSWHVYALYFRSCQWKFVFAFLLATITTQALQITSNVWLEYVVAHKVEAGRFLSIYALIFMAFALASVTATLTAWIFCGIRAAHALHDTMLSRLAAFPMSFFDVTPNGRVLNRFGKDINTIDESLPRAMMAATRTALVVVGVVVVISSFQPLFLLAILPLGLAYKAIQALYLPASRDIKRIESVSRSPILAHFSETVSGVHVVRAFQDQDRFVREFHARVDFALKSSYLSLACNRWLASRLEWCGAGIVFATAVLMVKSGVSASVIGLTLSYALSVTGSLTWSVRQFSEVETQVVSVERIAQYCDLETEAPALLPTRPSALWPERGEIVFENYSTRYRPGLDLVLDNVSFEVKPGEKIGIVGRTGSGKSSLLLALFRVNEPVTGRIRIDGIDTRQVGLYDLRSRITIIPQSPLVFSGTVRSALDPLGLHDDFALWEVLDAVQLKSRVMHLPDKLSHVISHGGTFSMGERQLICLGRALLRQTQILVCDEATAQIDVETDAIIQRTIRERFAHATVLTIAHRILSVLDSDRVLVLDSGHVVEYDSPSNLLQKEDSYFRKLVEESGLH</sequence>
<proteinExistence type="predicted"/>
<dbReference type="OrthoDB" id="6500128at2759"/>
<dbReference type="InterPro" id="IPR017871">
    <property type="entry name" value="ABC_transporter-like_CS"/>
</dbReference>
<reference evidence="14 15" key="1">
    <citation type="submission" date="2016-07" db="EMBL/GenBank/DDBJ databases">
        <title>Pervasive Adenine N6-methylation of Active Genes in Fungi.</title>
        <authorList>
            <consortium name="DOE Joint Genome Institute"/>
            <person name="Mondo S.J."/>
            <person name="Dannebaum R.O."/>
            <person name="Kuo R.C."/>
            <person name="Labutti K."/>
            <person name="Haridas S."/>
            <person name="Kuo A."/>
            <person name="Salamov A."/>
            <person name="Ahrendt S.R."/>
            <person name="Lipzen A."/>
            <person name="Sullivan W."/>
            <person name="Andreopoulos W.B."/>
            <person name="Clum A."/>
            <person name="Lindquist E."/>
            <person name="Daum C."/>
            <person name="Ramamoorthy G.K."/>
            <person name="Gryganskyi A."/>
            <person name="Culley D."/>
            <person name="Magnuson J.K."/>
            <person name="James T.Y."/>
            <person name="O'Malley M.A."/>
            <person name="Stajich J.E."/>
            <person name="Spatafora J.W."/>
            <person name="Visel A."/>
            <person name="Grigoriev I.V."/>
        </authorList>
    </citation>
    <scope>NUCLEOTIDE SEQUENCE [LARGE SCALE GENOMIC DNA]</scope>
    <source>
        <strain evidence="14 15">PL171</strain>
    </source>
</reference>
<comment type="subcellular location">
    <subcellularLocation>
        <location evidence="1">Vacuole membrane</location>
        <topology evidence="1">Multi-pass membrane protein</topology>
    </subcellularLocation>
</comment>
<evidence type="ECO:0000256" key="4">
    <source>
        <dbReference type="ARBA" id="ARBA00022692"/>
    </source>
</evidence>
<dbReference type="Pfam" id="PF24357">
    <property type="entry name" value="TMD0_ABC"/>
    <property type="match status" value="1"/>
</dbReference>
<evidence type="ECO:0000256" key="3">
    <source>
        <dbReference type="ARBA" id="ARBA00022554"/>
    </source>
</evidence>
<comment type="caution">
    <text evidence="14">The sequence shown here is derived from an EMBL/GenBank/DDBJ whole genome shotgun (WGS) entry which is preliminary data.</text>
</comment>
<evidence type="ECO:0000259" key="13">
    <source>
        <dbReference type="PROSITE" id="PS50929"/>
    </source>
</evidence>
<feature type="domain" description="ABC transporter" evidence="12">
    <location>
        <begin position="1415"/>
        <end position="1648"/>
    </location>
</feature>
<evidence type="ECO:0000256" key="5">
    <source>
        <dbReference type="ARBA" id="ARBA00022737"/>
    </source>
</evidence>
<dbReference type="FunFam" id="1.20.1560.10:FF:000010">
    <property type="entry name" value="Multidrug resistance-associated ABC transporter"/>
    <property type="match status" value="1"/>
</dbReference>
<evidence type="ECO:0000259" key="12">
    <source>
        <dbReference type="PROSITE" id="PS50893"/>
    </source>
</evidence>
<dbReference type="SUPFAM" id="SSF90123">
    <property type="entry name" value="ABC transporter transmembrane region"/>
    <property type="match status" value="2"/>
</dbReference>
<dbReference type="PANTHER" id="PTHR24223:SF443">
    <property type="entry name" value="MULTIDRUG-RESISTANCE LIKE PROTEIN 1, ISOFORM I"/>
    <property type="match status" value="1"/>
</dbReference>
<dbReference type="CDD" id="cd03244">
    <property type="entry name" value="ABCC_MRP_domain2"/>
    <property type="match status" value="1"/>
</dbReference>
<dbReference type="InterPro" id="IPR003439">
    <property type="entry name" value="ABC_transporter-like_ATP-bd"/>
</dbReference>
<dbReference type="SMART" id="SM00382">
    <property type="entry name" value="AAA"/>
    <property type="match status" value="2"/>
</dbReference>
<dbReference type="Pfam" id="PF00664">
    <property type="entry name" value="ABC_membrane"/>
    <property type="match status" value="2"/>
</dbReference>
<evidence type="ECO:0000256" key="8">
    <source>
        <dbReference type="ARBA" id="ARBA00022989"/>
    </source>
</evidence>
<feature type="domain" description="ABC transporter" evidence="12">
    <location>
        <begin position="750"/>
        <end position="983"/>
    </location>
</feature>
<keyword evidence="9 11" id="KW-0472">Membrane</keyword>
<evidence type="ECO:0000256" key="1">
    <source>
        <dbReference type="ARBA" id="ARBA00004128"/>
    </source>
</evidence>
<dbReference type="CDD" id="cd03250">
    <property type="entry name" value="ABCC_MRP_domain1"/>
    <property type="match status" value="1"/>
</dbReference>
<feature type="transmembrane region" description="Helical" evidence="11">
    <location>
        <begin position="1104"/>
        <end position="1122"/>
    </location>
</feature>
<dbReference type="Gene3D" id="3.40.50.300">
    <property type="entry name" value="P-loop containing nucleotide triphosphate hydrolases"/>
    <property type="match status" value="2"/>
</dbReference>
<feature type="transmembrane region" description="Helical" evidence="11">
    <location>
        <begin position="104"/>
        <end position="126"/>
    </location>
</feature>
<dbReference type="InterPro" id="IPR027417">
    <property type="entry name" value="P-loop_NTPase"/>
</dbReference>
<dbReference type="InterPro" id="IPR056227">
    <property type="entry name" value="TMD0_ABC"/>
</dbReference>
<feature type="region of interest" description="Disordered" evidence="10">
    <location>
        <begin position="988"/>
        <end position="1023"/>
    </location>
</feature>
<dbReference type="PROSITE" id="PS00211">
    <property type="entry name" value="ABC_TRANSPORTER_1"/>
    <property type="match status" value="1"/>
</dbReference>
<dbReference type="FunFam" id="3.40.50.300:FF:000997">
    <property type="entry name" value="Multidrug resistance-associated protein 1"/>
    <property type="match status" value="1"/>
</dbReference>
<feature type="transmembrane region" description="Helical" evidence="11">
    <location>
        <begin position="189"/>
        <end position="208"/>
    </location>
</feature>
<evidence type="ECO:0008006" key="16">
    <source>
        <dbReference type="Google" id="ProtNLM"/>
    </source>
</evidence>
<keyword evidence="6" id="KW-0547">Nucleotide-binding</keyword>
<dbReference type="GO" id="GO:0005524">
    <property type="term" value="F:ATP binding"/>
    <property type="evidence" value="ECO:0007669"/>
    <property type="project" value="UniProtKB-KW"/>
</dbReference>
<keyword evidence="15" id="KW-1185">Reference proteome</keyword>
<feature type="transmembrane region" description="Helical" evidence="11">
    <location>
        <begin position="448"/>
        <end position="469"/>
    </location>
</feature>
<keyword evidence="4 11" id="KW-0812">Transmembrane</keyword>
<dbReference type="PROSITE" id="PS50929">
    <property type="entry name" value="ABC_TM1F"/>
    <property type="match status" value="2"/>
</dbReference>
<feature type="region of interest" description="Disordered" evidence="10">
    <location>
        <begin position="27"/>
        <end position="52"/>
    </location>
</feature>
<dbReference type="FunFam" id="3.40.50.300:FF:000163">
    <property type="entry name" value="Multidrug resistance-associated protein member 4"/>
    <property type="match status" value="1"/>
</dbReference>
<dbReference type="GO" id="GO:0140359">
    <property type="term" value="F:ABC-type transporter activity"/>
    <property type="evidence" value="ECO:0007669"/>
    <property type="project" value="InterPro"/>
</dbReference>
<feature type="domain" description="ABC transmembrane type-1" evidence="13">
    <location>
        <begin position="415"/>
        <end position="691"/>
    </location>
</feature>
<feature type="transmembrane region" description="Helical" evidence="11">
    <location>
        <begin position="549"/>
        <end position="567"/>
    </location>
</feature>
<feature type="transmembrane region" description="Helical" evidence="11">
    <location>
        <begin position="252"/>
        <end position="273"/>
    </location>
</feature>
<feature type="transmembrane region" description="Helical" evidence="11">
    <location>
        <begin position="627"/>
        <end position="654"/>
    </location>
</feature>
<keyword evidence="5" id="KW-0677">Repeat</keyword>
<evidence type="ECO:0000256" key="7">
    <source>
        <dbReference type="ARBA" id="ARBA00022840"/>
    </source>
</evidence>
<evidence type="ECO:0000256" key="6">
    <source>
        <dbReference type="ARBA" id="ARBA00022741"/>
    </source>
</evidence>